<feature type="compositionally biased region" description="Polar residues" evidence="2">
    <location>
        <begin position="159"/>
        <end position="168"/>
    </location>
</feature>
<dbReference type="PROSITE" id="PS50835">
    <property type="entry name" value="IG_LIKE"/>
    <property type="match status" value="1"/>
</dbReference>
<dbReference type="SMART" id="SM00060">
    <property type="entry name" value="FN3"/>
    <property type="match status" value="4"/>
</dbReference>
<feature type="compositionally biased region" description="Polar residues" evidence="2">
    <location>
        <begin position="256"/>
        <end position="265"/>
    </location>
</feature>
<dbReference type="InterPro" id="IPR036116">
    <property type="entry name" value="FN3_sf"/>
</dbReference>
<dbReference type="CDD" id="cd00063">
    <property type="entry name" value="FN3"/>
    <property type="match status" value="4"/>
</dbReference>
<dbReference type="InterPro" id="IPR013083">
    <property type="entry name" value="Znf_RING/FYVE/PHD"/>
</dbReference>
<organism evidence="5">
    <name type="scientific">Amphimedon queenslandica</name>
    <name type="common">Sponge</name>
    <dbReference type="NCBI Taxonomy" id="400682"/>
    <lineage>
        <taxon>Eukaryota</taxon>
        <taxon>Metazoa</taxon>
        <taxon>Porifera</taxon>
        <taxon>Demospongiae</taxon>
        <taxon>Heteroscleromorpha</taxon>
        <taxon>Haplosclerida</taxon>
        <taxon>Niphatidae</taxon>
        <taxon>Amphimedon</taxon>
    </lineage>
</organism>
<evidence type="ECO:0000259" key="4">
    <source>
        <dbReference type="PROSITE" id="PS50853"/>
    </source>
</evidence>
<feature type="compositionally biased region" description="Basic and acidic residues" evidence="2">
    <location>
        <begin position="266"/>
        <end position="279"/>
    </location>
</feature>
<dbReference type="SUPFAM" id="SSF49265">
    <property type="entry name" value="Fibronectin type III"/>
    <property type="match status" value="3"/>
</dbReference>
<feature type="region of interest" description="Disordered" evidence="2">
    <location>
        <begin position="159"/>
        <end position="184"/>
    </location>
</feature>
<dbReference type="Gene3D" id="2.60.40.10">
    <property type="entry name" value="Immunoglobulins"/>
    <property type="match status" value="4"/>
</dbReference>
<dbReference type="InterPro" id="IPR013783">
    <property type="entry name" value="Ig-like_fold"/>
</dbReference>
<keyword evidence="1" id="KW-0677">Repeat</keyword>
<proteinExistence type="predicted"/>
<dbReference type="InterPro" id="IPR011011">
    <property type="entry name" value="Znf_FYVE_PHD"/>
</dbReference>
<reference evidence="5" key="1">
    <citation type="submission" date="2017-05" db="UniProtKB">
        <authorList>
            <consortium name="EnsemblMetazoa"/>
        </authorList>
    </citation>
    <scope>IDENTIFICATION</scope>
</reference>
<feature type="domain" description="Fibronectin type-III" evidence="4">
    <location>
        <begin position="1143"/>
        <end position="1231"/>
    </location>
</feature>
<dbReference type="PROSITE" id="PS50853">
    <property type="entry name" value="FN3"/>
    <property type="match status" value="4"/>
</dbReference>
<dbReference type="InterPro" id="IPR050991">
    <property type="entry name" value="ECM_Regulatory_Proteins"/>
</dbReference>
<dbReference type="EnsemblMetazoa" id="Aqu2.1.27979_001">
    <property type="protein sequence ID" value="Aqu2.1.27979_001"/>
    <property type="gene ID" value="Aqu2.1.27979"/>
</dbReference>
<dbReference type="InterPro" id="IPR003961">
    <property type="entry name" value="FN3_dom"/>
</dbReference>
<dbReference type="PANTHER" id="PTHR46708">
    <property type="entry name" value="TENASCIN"/>
    <property type="match status" value="1"/>
</dbReference>
<dbReference type="Gene3D" id="3.30.40.10">
    <property type="entry name" value="Zinc/RING finger domain, C3HC4 (zinc finger)"/>
    <property type="match status" value="1"/>
</dbReference>
<feature type="domain" description="Fibronectin type-III" evidence="4">
    <location>
        <begin position="1509"/>
        <end position="1601"/>
    </location>
</feature>
<evidence type="ECO:0000256" key="1">
    <source>
        <dbReference type="ARBA" id="ARBA00022737"/>
    </source>
</evidence>
<feature type="domain" description="Fibronectin type-III" evidence="4">
    <location>
        <begin position="624"/>
        <end position="713"/>
    </location>
</feature>
<evidence type="ECO:0000313" key="5">
    <source>
        <dbReference type="EnsemblMetazoa" id="Aqu2.1.27979_001"/>
    </source>
</evidence>
<dbReference type="PANTHER" id="PTHR46708:SF11">
    <property type="entry name" value="RECEPTOR-TYPE TYROSINE-PROTEIN PHOSPHATASE ETA-LIKE"/>
    <property type="match status" value="1"/>
</dbReference>
<evidence type="ECO:0000259" key="3">
    <source>
        <dbReference type="PROSITE" id="PS50835"/>
    </source>
</evidence>
<dbReference type="Pfam" id="PF00041">
    <property type="entry name" value="fn3"/>
    <property type="match status" value="4"/>
</dbReference>
<feature type="domain" description="Fibronectin type-III" evidence="4">
    <location>
        <begin position="953"/>
        <end position="1042"/>
    </location>
</feature>
<protein>
    <submittedName>
        <fullName evidence="5">Uncharacterized protein</fullName>
    </submittedName>
</protein>
<dbReference type="InterPro" id="IPR007110">
    <property type="entry name" value="Ig-like_dom"/>
</dbReference>
<sequence>MIPVVTQYQLKSEATKPGMQISMSFSKEAFEQLLLQVIDDDTGDMIIKSFLRIEYNCNKPSAISVLMPHLTHFLKRKKISYDEKFLAKLSLLYEGQCRTSIPRTFLSIDSTLTDIPKGISGRKAEGAVYLRCIEINADALSERTLNHLEEAFLGTSSALKESQDSVRTPTKCEETHPLHTSTPITKADLDQDSLSNRSSLSSVADDRNISGTVALVSEESAQVEQEETDSLRYGCDLQKSGDSTLAFIEDNNIGQQNESFSGYRSESTRSKDEKSQGGECKRSMRLRTHIVALSPKQPEQDHSVAVKRSFRLKTRTTDGAHCEEKFKKGERHQMVGCDQCTRWYHMKCVKCDVNKFWKCEKYCEGKKRICRIKLLFGVFDFVAKAKVLNMIQFNGIYLRHEGKCYANGSYFHDDGIVNTPLECILPNSALNGGQQWIGPNGTVPCPGSNSNLNCTVESYTILSFHVINNLHQLNDGWYKCCLPTDCSDPNTNIIFANIFKFAQIESFTVADLPSDMTVYPQKFKLNCIKIGFVHYDVSISIGSTLLANYTNCGDKSSNCPGTVLVSRSSTVKYTVDVTWDGMTVNSGSIRDLNIYEDQLYQCKVKVTNQPTRIRNVTIKVPATAPSSLTEVNKTTTTITVSWTPLDSSDADGYVVNVTSDTDTVQTVQAEGSSNNTITLNGMSVLTTYNITVRAYQQLLGPASSAISVTTRCQKEGIYLTYNGNCYLNGSYFWNSIVDSDTEAISCVLPGTSLTTGQWVRVADPDDPVDCNSNSASDPFRCTNVTSPAATINLYLAGGLSAAQEGWYKCCLPTACSDPNTNIIFANIFRYAEIESFTLADLPSDMTVYPQEYKLNCIKTGLFWYGISINLYSSALANYTNCDDRLNNCLGAVLVSKTNTIGFTVTITWDGMTVSSGSISQSTTGDHTYQCVLVNFSGGNDRTRTLAIKVPATAPSSLTEVNKTATTITVSWTSLDSSDADGYVVNVTSDTDTVQTVQVEGSSNNTITLNGLRRGTTYSITVRAYQQLLGPASSAISVQTFDLPAINSINWTLVSSITELNGTQCRIDCLTITNIDNPSTDVYWLVNGVMKSNSMYTSIDVLTYNNTLLVYPDPLGVSVNVSCIALIGGVKYSQSVILHAPSGPPNNVRGFILNATSIKVNWTTSSETNGYVIEYTTGGVTRNVVSTSEDEIVLTDLSPMSTYTISVYSYIDLPSVNNTTTSYNNPISTATPSVSVTPSISDSSDSVIALGVSVGVLLILLTVSVTINICFFIRLKGYSTDSAKSIKHDTKVYEAKSISCVLPGASLTTGQWVRVADPDDPVDCNSNNDTDPFRCTSNISLPNATLNLYLAQQELLAAQEGWYKCCLPTDCSDPNTNIIFANIFRYAQIESFTVGDLPSDMTVYPQQYKLNCVKIGFPHYGISMSIGNTPMVHYSCSDATSCYLPCPGTVLASRMYTTRYTVTITWDGMTVSSGAISQSTTGDQKYQCAVVVTDQPTRRRNVTIKVPATAPSSLRSEFNKTATTITVSWTALDSSDADGYVVNVTSDTDTVQTVQVEGSSNNTITLNGLRGGTNYRITVRAYQQLLGPASTISVQTFDLPGNAYHNIVVMLMYL</sequence>
<feature type="region of interest" description="Disordered" evidence="2">
    <location>
        <begin position="256"/>
        <end position="279"/>
    </location>
</feature>
<dbReference type="SUPFAM" id="SSF57903">
    <property type="entry name" value="FYVE/PHD zinc finger"/>
    <property type="match status" value="1"/>
</dbReference>
<feature type="domain" description="Ig-like" evidence="3">
    <location>
        <begin position="1043"/>
        <end position="1136"/>
    </location>
</feature>
<accession>A0A1X7UKF4</accession>
<evidence type="ECO:0000256" key="2">
    <source>
        <dbReference type="SAM" id="MobiDB-lite"/>
    </source>
</evidence>
<name>A0A1X7UKF4_AMPQE</name>
<dbReference type="InParanoid" id="A0A1X7UKF4"/>